<keyword evidence="2" id="KW-1185">Reference proteome</keyword>
<dbReference type="AlphaFoldDB" id="A0AAV4FMM3"/>
<evidence type="ECO:0000313" key="2">
    <source>
        <dbReference type="Proteomes" id="UP000762676"/>
    </source>
</evidence>
<dbReference type="Proteomes" id="UP000762676">
    <property type="component" value="Unassembled WGS sequence"/>
</dbReference>
<name>A0AAV4FMM3_9GAST</name>
<proteinExistence type="predicted"/>
<dbReference type="EMBL" id="BMAT01000836">
    <property type="protein sequence ID" value="GFR74199.1"/>
    <property type="molecule type" value="Genomic_DNA"/>
</dbReference>
<sequence length="109" mass="12094">MRKKTRHWKADSHVLTELGTDSQLGVSSAHLSTLATMLEAGTQSSGLQEMYTETVSSHAESPAKWGRRNLEKRQLLQLIAALSTDLKLGKKILRNSEICSPRNSMHIHG</sequence>
<evidence type="ECO:0000313" key="1">
    <source>
        <dbReference type="EMBL" id="GFR74199.1"/>
    </source>
</evidence>
<reference evidence="1 2" key="1">
    <citation type="journal article" date="2021" name="Elife">
        <title>Chloroplast acquisition without the gene transfer in kleptoplastic sea slugs, Plakobranchus ocellatus.</title>
        <authorList>
            <person name="Maeda T."/>
            <person name="Takahashi S."/>
            <person name="Yoshida T."/>
            <person name="Shimamura S."/>
            <person name="Takaki Y."/>
            <person name="Nagai Y."/>
            <person name="Toyoda A."/>
            <person name="Suzuki Y."/>
            <person name="Arimoto A."/>
            <person name="Ishii H."/>
            <person name="Satoh N."/>
            <person name="Nishiyama T."/>
            <person name="Hasebe M."/>
            <person name="Maruyama T."/>
            <person name="Minagawa J."/>
            <person name="Obokata J."/>
            <person name="Shigenobu S."/>
        </authorList>
    </citation>
    <scope>NUCLEOTIDE SEQUENCE [LARGE SCALE GENOMIC DNA]</scope>
</reference>
<organism evidence="1 2">
    <name type="scientific">Elysia marginata</name>
    <dbReference type="NCBI Taxonomy" id="1093978"/>
    <lineage>
        <taxon>Eukaryota</taxon>
        <taxon>Metazoa</taxon>
        <taxon>Spiralia</taxon>
        <taxon>Lophotrochozoa</taxon>
        <taxon>Mollusca</taxon>
        <taxon>Gastropoda</taxon>
        <taxon>Heterobranchia</taxon>
        <taxon>Euthyneura</taxon>
        <taxon>Panpulmonata</taxon>
        <taxon>Sacoglossa</taxon>
        <taxon>Placobranchoidea</taxon>
        <taxon>Plakobranchidae</taxon>
        <taxon>Elysia</taxon>
    </lineage>
</organism>
<gene>
    <name evidence="1" type="ORF">ElyMa_000424100</name>
</gene>
<protein>
    <submittedName>
        <fullName evidence="1">Uncharacterized protein</fullName>
    </submittedName>
</protein>
<comment type="caution">
    <text evidence="1">The sequence shown here is derived from an EMBL/GenBank/DDBJ whole genome shotgun (WGS) entry which is preliminary data.</text>
</comment>
<accession>A0AAV4FMM3</accession>